<gene>
    <name evidence="11" type="ORF">K8W17_01800</name>
</gene>
<dbReference type="AlphaFoldDB" id="A0A921B2B2"/>
<proteinExistence type="inferred from homology"/>
<keyword evidence="8" id="KW-0238">DNA-binding</keyword>
<name>A0A921B2B2_9LACO</name>
<dbReference type="Pfam" id="PF00712">
    <property type="entry name" value="DNA_pol3_beta"/>
    <property type="match status" value="1"/>
</dbReference>
<dbReference type="GO" id="GO:0005737">
    <property type="term" value="C:cytoplasm"/>
    <property type="evidence" value="ECO:0007669"/>
    <property type="project" value="UniProtKB-SubCell"/>
</dbReference>
<dbReference type="Gene3D" id="3.10.150.10">
    <property type="entry name" value="DNA Polymerase III, subunit A, domain 2"/>
    <property type="match status" value="1"/>
</dbReference>
<evidence type="ECO:0000259" key="10">
    <source>
        <dbReference type="Pfam" id="PF00712"/>
    </source>
</evidence>
<evidence type="ECO:0000256" key="3">
    <source>
        <dbReference type="ARBA" id="ARBA00022490"/>
    </source>
</evidence>
<evidence type="ECO:0000313" key="11">
    <source>
        <dbReference type="EMBL" id="HJE14797.1"/>
    </source>
</evidence>
<reference evidence="11" key="1">
    <citation type="journal article" date="2021" name="PeerJ">
        <title>Extensive microbial diversity within the chicken gut microbiome revealed by metagenomics and culture.</title>
        <authorList>
            <person name="Gilroy R."/>
            <person name="Ravi A."/>
            <person name="Getino M."/>
            <person name="Pursley I."/>
            <person name="Horton D.L."/>
            <person name="Alikhan N.F."/>
            <person name="Baker D."/>
            <person name="Gharbi K."/>
            <person name="Hall N."/>
            <person name="Watson M."/>
            <person name="Adriaenssens E.M."/>
            <person name="Foster-Nyarko E."/>
            <person name="Jarju S."/>
            <person name="Secka A."/>
            <person name="Antonio M."/>
            <person name="Oren A."/>
            <person name="Chaudhuri R.R."/>
            <person name="La Ragione R."/>
            <person name="Hildebrand F."/>
            <person name="Pallen M.J."/>
        </authorList>
    </citation>
    <scope>NUCLEOTIDE SEQUENCE</scope>
    <source>
        <strain evidence="11">CHK173-2119</strain>
    </source>
</reference>
<feature type="non-terminal residue" evidence="11">
    <location>
        <position position="85"/>
    </location>
</feature>
<accession>A0A921B2B2</accession>
<evidence type="ECO:0000256" key="6">
    <source>
        <dbReference type="ARBA" id="ARBA00022705"/>
    </source>
</evidence>
<dbReference type="EMBL" id="DYXY01000043">
    <property type="protein sequence ID" value="HJE14797.1"/>
    <property type="molecule type" value="Genomic_DNA"/>
</dbReference>
<dbReference type="GO" id="GO:0006271">
    <property type="term" value="P:DNA strand elongation involved in DNA replication"/>
    <property type="evidence" value="ECO:0007669"/>
    <property type="project" value="TreeGrafter"/>
</dbReference>
<evidence type="ECO:0000256" key="4">
    <source>
        <dbReference type="ARBA" id="ARBA00022679"/>
    </source>
</evidence>
<dbReference type="PANTHER" id="PTHR30478:SF0">
    <property type="entry name" value="BETA SLIDING CLAMP"/>
    <property type="match status" value="1"/>
</dbReference>
<dbReference type="GO" id="GO:0003677">
    <property type="term" value="F:DNA binding"/>
    <property type="evidence" value="ECO:0007669"/>
    <property type="project" value="UniProtKB-KW"/>
</dbReference>
<dbReference type="GO" id="GO:0009360">
    <property type="term" value="C:DNA polymerase III complex"/>
    <property type="evidence" value="ECO:0007669"/>
    <property type="project" value="InterPro"/>
</dbReference>
<dbReference type="GO" id="GO:0008408">
    <property type="term" value="F:3'-5' exonuclease activity"/>
    <property type="evidence" value="ECO:0007669"/>
    <property type="project" value="InterPro"/>
</dbReference>
<dbReference type="Proteomes" id="UP000774947">
    <property type="component" value="Unassembled WGS sequence"/>
</dbReference>
<keyword evidence="3" id="KW-0963">Cytoplasm</keyword>
<keyword evidence="6" id="KW-0235">DNA replication</keyword>
<comment type="subcellular location">
    <subcellularLocation>
        <location evidence="1">Cytoplasm</location>
    </subcellularLocation>
</comment>
<dbReference type="InterPro" id="IPR022634">
    <property type="entry name" value="DNA_polIII_beta_N"/>
</dbReference>
<keyword evidence="4" id="KW-0808">Transferase</keyword>
<evidence type="ECO:0000256" key="5">
    <source>
        <dbReference type="ARBA" id="ARBA00022695"/>
    </source>
</evidence>
<evidence type="ECO:0000256" key="1">
    <source>
        <dbReference type="ARBA" id="ARBA00004496"/>
    </source>
</evidence>
<comment type="similarity">
    <text evidence="2">Belongs to the beta sliding clamp family.</text>
</comment>
<evidence type="ECO:0000256" key="2">
    <source>
        <dbReference type="ARBA" id="ARBA00010752"/>
    </source>
</evidence>
<dbReference type="InterPro" id="IPR046938">
    <property type="entry name" value="DNA_clamp_sf"/>
</dbReference>
<organism evidence="11 12">
    <name type="scientific">Lapidilactobacillus dextrinicus</name>
    <dbReference type="NCBI Taxonomy" id="51664"/>
    <lineage>
        <taxon>Bacteria</taxon>
        <taxon>Bacillati</taxon>
        <taxon>Bacillota</taxon>
        <taxon>Bacilli</taxon>
        <taxon>Lactobacillales</taxon>
        <taxon>Lactobacillaceae</taxon>
        <taxon>Lapidilactobacillus</taxon>
    </lineage>
</organism>
<dbReference type="GO" id="GO:0003887">
    <property type="term" value="F:DNA-directed DNA polymerase activity"/>
    <property type="evidence" value="ECO:0007669"/>
    <property type="project" value="UniProtKB-KW"/>
</dbReference>
<dbReference type="InterPro" id="IPR001001">
    <property type="entry name" value="DNA_polIII_beta"/>
</dbReference>
<dbReference type="PANTHER" id="PTHR30478">
    <property type="entry name" value="DNA POLYMERASE III SUBUNIT BETA"/>
    <property type="match status" value="1"/>
</dbReference>
<keyword evidence="7" id="KW-0239">DNA-directed DNA polymerase</keyword>
<evidence type="ECO:0000256" key="7">
    <source>
        <dbReference type="ARBA" id="ARBA00022932"/>
    </source>
</evidence>
<evidence type="ECO:0000313" key="12">
    <source>
        <dbReference type="Proteomes" id="UP000774947"/>
    </source>
</evidence>
<evidence type="ECO:0000256" key="9">
    <source>
        <dbReference type="ARBA" id="ARBA00033275"/>
    </source>
</evidence>
<evidence type="ECO:0000256" key="8">
    <source>
        <dbReference type="ARBA" id="ARBA00023125"/>
    </source>
</evidence>
<protein>
    <recommendedName>
        <fullName evidence="9">DNA polymerase III subunit beta</fullName>
    </recommendedName>
</protein>
<comment type="caution">
    <text evidence="11">The sequence shown here is derived from an EMBL/GenBank/DDBJ whole genome shotgun (WGS) entry which is preliminary data.</text>
</comment>
<reference evidence="11" key="2">
    <citation type="submission" date="2021-09" db="EMBL/GenBank/DDBJ databases">
        <authorList>
            <person name="Gilroy R."/>
        </authorList>
    </citation>
    <scope>NUCLEOTIDE SEQUENCE</scope>
    <source>
        <strain evidence="11">CHK173-2119</strain>
    </source>
</reference>
<sequence length="85" mass="9447">MKFTIDRLNFIRQFNNVLRAVPSKTAIQILTGIKFDLTESGLKLTGSDADISIETMLPVTDEALKLQIESTGSIIITARFFSEIV</sequence>
<feature type="domain" description="DNA polymerase III beta sliding clamp N-terminal" evidence="10">
    <location>
        <begin position="1"/>
        <end position="85"/>
    </location>
</feature>
<dbReference type="SUPFAM" id="SSF55979">
    <property type="entry name" value="DNA clamp"/>
    <property type="match status" value="1"/>
</dbReference>
<keyword evidence="5" id="KW-0548">Nucleotidyltransferase</keyword>